<accession>A0A1D1W3S8</accession>
<evidence type="ECO:0000313" key="2">
    <source>
        <dbReference type="Proteomes" id="UP000186922"/>
    </source>
</evidence>
<sequence>EEWRSRLLITWEDGLSGGEVLQLVEKKTSRLTSPGSRDMIP</sequence>
<gene>
    <name evidence="1" type="primary">RvY_17888-1</name>
    <name evidence="1" type="synonym">RvY_17888.1</name>
    <name evidence="1" type="ORF">RvY_17888</name>
</gene>
<proteinExistence type="predicted"/>
<reference evidence="1 2" key="1">
    <citation type="journal article" date="2016" name="Nat. Commun.">
        <title>Extremotolerant tardigrade genome and improved radiotolerance of human cultured cells by tardigrade-unique protein.</title>
        <authorList>
            <person name="Hashimoto T."/>
            <person name="Horikawa D.D."/>
            <person name="Saito Y."/>
            <person name="Kuwahara H."/>
            <person name="Kozuka-Hata H."/>
            <person name="Shin-I T."/>
            <person name="Minakuchi Y."/>
            <person name="Ohishi K."/>
            <person name="Motoyama A."/>
            <person name="Aizu T."/>
            <person name="Enomoto A."/>
            <person name="Kondo K."/>
            <person name="Tanaka S."/>
            <person name="Hara Y."/>
            <person name="Koshikawa S."/>
            <person name="Sagara H."/>
            <person name="Miura T."/>
            <person name="Yokobori S."/>
            <person name="Miyagawa K."/>
            <person name="Suzuki Y."/>
            <person name="Kubo T."/>
            <person name="Oyama M."/>
            <person name="Kohara Y."/>
            <person name="Fujiyama A."/>
            <person name="Arakawa K."/>
            <person name="Katayama T."/>
            <person name="Toyoda A."/>
            <person name="Kunieda T."/>
        </authorList>
    </citation>
    <scope>NUCLEOTIDE SEQUENCE [LARGE SCALE GENOMIC DNA]</scope>
    <source>
        <strain evidence="1 2">YOKOZUNA-1</strain>
    </source>
</reference>
<keyword evidence="2" id="KW-1185">Reference proteome</keyword>
<name>A0A1D1W3S8_RAMVA</name>
<comment type="caution">
    <text evidence="1">The sequence shown here is derived from an EMBL/GenBank/DDBJ whole genome shotgun (WGS) entry which is preliminary data.</text>
</comment>
<dbReference type="EMBL" id="BDGG01000016">
    <property type="protein sequence ID" value="GAV08155.1"/>
    <property type="molecule type" value="Genomic_DNA"/>
</dbReference>
<evidence type="ECO:0000313" key="1">
    <source>
        <dbReference type="EMBL" id="GAV08155.1"/>
    </source>
</evidence>
<feature type="non-terminal residue" evidence="1">
    <location>
        <position position="1"/>
    </location>
</feature>
<dbReference type="Proteomes" id="UP000186922">
    <property type="component" value="Unassembled WGS sequence"/>
</dbReference>
<organism evidence="1 2">
    <name type="scientific">Ramazzottius varieornatus</name>
    <name type="common">Water bear</name>
    <name type="synonym">Tardigrade</name>
    <dbReference type="NCBI Taxonomy" id="947166"/>
    <lineage>
        <taxon>Eukaryota</taxon>
        <taxon>Metazoa</taxon>
        <taxon>Ecdysozoa</taxon>
        <taxon>Tardigrada</taxon>
        <taxon>Eutardigrada</taxon>
        <taxon>Parachela</taxon>
        <taxon>Hypsibioidea</taxon>
        <taxon>Ramazzottiidae</taxon>
        <taxon>Ramazzottius</taxon>
    </lineage>
</organism>
<dbReference type="AlphaFoldDB" id="A0A1D1W3S8"/>
<protein>
    <submittedName>
        <fullName evidence="1">Uncharacterized protein</fullName>
    </submittedName>
</protein>